<feature type="transmembrane region" description="Helical" evidence="2">
    <location>
        <begin position="31"/>
        <end position="51"/>
    </location>
</feature>
<name>A0ABW6R183_9NOCA</name>
<evidence type="ECO:0000256" key="2">
    <source>
        <dbReference type="SAM" id="Phobius"/>
    </source>
</evidence>
<accession>A0ABW6R183</accession>
<dbReference type="EMBL" id="JBIAPI010000008">
    <property type="protein sequence ID" value="MFF3226864.1"/>
    <property type="molecule type" value="Genomic_DNA"/>
</dbReference>
<protein>
    <recommendedName>
        <fullName evidence="5">Tetratricopeptide repeat protein</fullName>
    </recommendedName>
</protein>
<dbReference type="Proteomes" id="UP001601948">
    <property type="component" value="Unassembled WGS sequence"/>
</dbReference>
<feature type="compositionally biased region" description="Polar residues" evidence="1">
    <location>
        <begin position="1"/>
        <end position="12"/>
    </location>
</feature>
<organism evidence="3 4">
    <name type="scientific">Nocardia suismassiliense</name>
    <dbReference type="NCBI Taxonomy" id="2077092"/>
    <lineage>
        <taxon>Bacteria</taxon>
        <taxon>Bacillati</taxon>
        <taxon>Actinomycetota</taxon>
        <taxon>Actinomycetes</taxon>
        <taxon>Mycobacteriales</taxon>
        <taxon>Nocardiaceae</taxon>
        <taxon>Nocardia</taxon>
    </lineage>
</organism>
<comment type="caution">
    <text evidence="3">The sequence shown here is derived from an EMBL/GenBank/DDBJ whole genome shotgun (WGS) entry which is preliminary data.</text>
</comment>
<sequence>MTEQPTTQSASDDQPKPKQHNAVRSLRPRTVAGLVVTALAAAAVAGAVATLPSLPGIATAEAPGTTSDRFYLLPDLAKDSFTAGDIEAAREYAQELLAIAPGFRDNWNYGNAIHDANMVLGRIALCEGRVDDAKGHLLAAGNSPGSPQMDTFGPNMSLAKDLLERGERLVVLEYFELCRRFWEMHNGRLDRWSQLVVIGVVPDFGANSVY</sequence>
<keyword evidence="2" id="KW-0812">Transmembrane</keyword>
<keyword evidence="2" id="KW-0472">Membrane</keyword>
<keyword evidence="4" id="KW-1185">Reference proteome</keyword>
<dbReference type="RefSeq" id="WP_387722436.1">
    <property type="nucleotide sequence ID" value="NZ_JBIAPI010000008.1"/>
</dbReference>
<gene>
    <name evidence="3" type="ORF">ACFYV7_29000</name>
</gene>
<evidence type="ECO:0000256" key="1">
    <source>
        <dbReference type="SAM" id="MobiDB-lite"/>
    </source>
</evidence>
<reference evidence="3 4" key="1">
    <citation type="submission" date="2024-10" db="EMBL/GenBank/DDBJ databases">
        <title>The Natural Products Discovery Center: Release of the First 8490 Sequenced Strains for Exploring Actinobacteria Biosynthetic Diversity.</title>
        <authorList>
            <person name="Kalkreuter E."/>
            <person name="Kautsar S.A."/>
            <person name="Yang D."/>
            <person name="Bader C.D."/>
            <person name="Teijaro C.N."/>
            <person name="Fluegel L."/>
            <person name="Davis C.M."/>
            <person name="Simpson J.R."/>
            <person name="Lauterbach L."/>
            <person name="Steele A.D."/>
            <person name="Gui C."/>
            <person name="Meng S."/>
            <person name="Li G."/>
            <person name="Viehrig K."/>
            <person name="Ye F."/>
            <person name="Su P."/>
            <person name="Kiefer A.F."/>
            <person name="Nichols A."/>
            <person name="Cepeda A.J."/>
            <person name="Yan W."/>
            <person name="Fan B."/>
            <person name="Jiang Y."/>
            <person name="Adhikari A."/>
            <person name="Zheng C.-J."/>
            <person name="Schuster L."/>
            <person name="Cowan T.M."/>
            <person name="Smanski M.J."/>
            <person name="Chevrette M.G."/>
            <person name="De Carvalho L.P.S."/>
            <person name="Shen B."/>
        </authorList>
    </citation>
    <scope>NUCLEOTIDE SEQUENCE [LARGE SCALE GENOMIC DNA]</scope>
    <source>
        <strain evidence="3 4">NPDC003040</strain>
    </source>
</reference>
<proteinExistence type="predicted"/>
<keyword evidence="2" id="KW-1133">Transmembrane helix</keyword>
<evidence type="ECO:0008006" key="5">
    <source>
        <dbReference type="Google" id="ProtNLM"/>
    </source>
</evidence>
<evidence type="ECO:0000313" key="4">
    <source>
        <dbReference type="Proteomes" id="UP001601948"/>
    </source>
</evidence>
<feature type="region of interest" description="Disordered" evidence="1">
    <location>
        <begin position="1"/>
        <end position="25"/>
    </location>
</feature>
<evidence type="ECO:0000313" key="3">
    <source>
        <dbReference type="EMBL" id="MFF3226864.1"/>
    </source>
</evidence>